<sequence length="31" mass="3662">MVQWYVSPCGQYITLCEPQFKPDGWVEGRDE</sequence>
<accession>A0A4P8N782</accession>
<dbReference type="Proteomes" id="UP000302168">
    <property type="component" value="Segment"/>
</dbReference>
<evidence type="ECO:0000313" key="1">
    <source>
        <dbReference type="EMBL" id="QCQ57696.1"/>
    </source>
</evidence>
<protein>
    <submittedName>
        <fullName evidence="1">Uncharacterized protein</fullName>
    </submittedName>
</protein>
<dbReference type="EMBL" id="MK796244">
    <property type="protein sequence ID" value="QCQ57696.1"/>
    <property type="molecule type" value="Genomic_DNA"/>
</dbReference>
<gene>
    <name evidence="1" type="ORF">ACHELOUS_114</name>
</gene>
<reference evidence="1 2" key="1">
    <citation type="submission" date="2019-04" db="EMBL/GenBank/DDBJ databases">
        <authorList>
            <person name="Gallagher L."/>
            <person name="Broussard G."/>
        </authorList>
    </citation>
    <scope>NUCLEOTIDE SEQUENCE [LARGE SCALE GENOMIC DNA]</scope>
</reference>
<keyword evidence="2" id="KW-1185">Reference proteome</keyword>
<evidence type="ECO:0000313" key="2">
    <source>
        <dbReference type="Proteomes" id="UP000302168"/>
    </source>
</evidence>
<proteinExistence type="predicted"/>
<organism evidence="1 2">
    <name type="scientific">Vibrio phage Achelous</name>
    <dbReference type="NCBI Taxonomy" id="2576872"/>
    <lineage>
        <taxon>Viruses</taxon>
        <taxon>Duplodnaviria</taxon>
        <taxon>Heunggongvirae</taxon>
        <taxon>Uroviricota</taxon>
        <taxon>Caudoviricetes</taxon>
        <taxon>Demerecviridae</taxon>
        <taxon>Ermolyevavirinae</taxon>
        <taxon>Thalassavirus</taxon>
        <taxon>Thalassavirus achelous</taxon>
    </lineage>
</organism>
<name>A0A4P8N782_9CAUD</name>